<comment type="caution">
    <text evidence="1">The sequence shown here is derived from an EMBL/GenBank/DDBJ whole genome shotgun (WGS) entry which is preliminary data.</text>
</comment>
<evidence type="ECO:0000313" key="1">
    <source>
        <dbReference type="EMBL" id="PHM60546.1"/>
    </source>
</evidence>
<gene>
    <name evidence="1" type="ORF">Xsto_03883</name>
</gene>
<dbReference type="AlphaFoldDB" id="A0A2D0KAS1"/>
<organism evidence="1 2">
    <name type="scientific">Xenorhabdus stockiae</name>
    <dbReference type="NCBI Taxonomy" id="351614"/>
    <lineage>
        <taxon>Bacteria</taxon>
        <taxon>Pseudomonadati</taxon>
        <taxon>Pseudomonadota</taxon>
        <taxon>Gammaproteobacteria</taxon>
        <taxon>Enterobacterales</taxon>
        <taxon>Morganellaceae</taxon>
        <taxon>Xenorhabdus</taxon>
    </lineage>
</organism>
<dbReference type="EMBL" id="NJAJ01000063">
    <property type="protein sequence ID" value="PHM60546.1"/>
    <property type="molecule type" value="Genomic_DNA"/>
</dbReference>
<keyword evidence="2" id="KW-1185">Reference proteome</keyword>
<name>A0A2D0KAS1_9GAMM</name>
<sequence>MTKQEFKSSCSAFRKSLRNAVRQNNPELFHSLNIGIFRQCHPSNRPVSIAIWMYR</sequence>
<reference evidence="1 2" key="1">
    <citation type="journal article" date="2017" name="Nat. Microbiol.">
        <title>Natural product diversity associated with the nematode symbionts Photorhabdus and Xenorhabdus.</title>
        <authorList>
            <person name="Tobias N.J."/>
            <person name="Wolff H."/>
            <person name="Djahanschiri B."/>
            <person name="Grundmann F."/>
            <person name="Kronenwerth M."/>
            <person name="Shi Y.M."/>
            <person name="Simonyi S."/>
            <person name="Grun P."/>
            <person name="Shapiro-Ilan D."/>
            <person name="Pidot S.J."/>
            <person name="Stinear T.P."/>
            <person name="Ebersberger I."/>
            <person name="Bode H.B."/>
        </authorList>
    </citation>
    <scope>NUCLEOTIDE SEQUENCE [LARGE SCALE GENOMIC DNA]</scope>
    <source>
        <strain evidence="1 2">DSM 17904</strain>
    </source>
</reference>
<evidence type="ECO:0000313" key="2">
    <source>
        <dbReference type="Proteomes" id="UP000222366"/>
    </source>
</evidence>
<accession>A0A2D0KAS1</accession>
<proteinExistence type="predicted"/>
<protein>
    <submittedName>
        <fullName evidence="1">Uncharacterized protein</fullName>
    </submittedName>
</protein>
<dbReference type="Proteomes" id="UP000222366">
    <property type="component" value="Unassembled WGS sequence"/>
</dbReference>